<evidence type="ECO:0000256" key="3">
    <source>
        <dbReference type="ARBA" id="ARBA00023125"/>
    </source>
</evidence>
<keyword evidence="2" id="KW-0067">ATP-binding</keyword>
<dbReference type="HOGENOM" id="CLU_011252_2_1_10"/>
<dbReference type="GO" id="GO:0140664">
    <property type="term" value="F:ATP-dependent DNA damage sensor activity"/>
    <property type="evidence" value="ECO:0007669"/>
    <property type="project" value="InterPro"/>
</dbReference>
<feature type="coiled-coil region" evidence="4">
    <location>
        <begin position="635"/>
        <end position="691"/>
    </location>
</feature>
<dbReference type="STRING" id="860228.Ccan_13600"/>
<proteinExistence type="predicted"/>
<feature type="coiled-coil region" evidence="4">
    <location>
        <begin position="534"/>
        <end position="582"/>
    </location>
</feature>
<evidence type="ECO:0000256" key="4">
    <source>
        <dbReference type="SAM" id="Coils"/>
    </source>
</evidence>
<dbReference type="InterPro" id="IPR000432">
    <property type="entry name" value="DNA_mismatch_repair_MutS_C"/>
</dbReference>
<dbReference type="PANTHER" id="PTHR48466">
    <property type="entry name" value="OS10G0509000 PROTEIN-RELATED"/>
    <property type="match status" value="1"/>
</dbReference>
<dbReference type="eggNOG" id="COG1193">
    <property type="taxonomic scope" value="Bacteria"/>
</dbReference>
<dbReference type="KEGG" id="ccm:Ccan_13600"/>
<evidence type="ECO:0000259" key="6">
    <source>
        <dbReference type="SMART" id="SM00534"/>
    </source>
</evidence>
<evidence type="ECO:0000313" key="7">
    <source>
        <dbReference type="EMBL" id="AEK23476.1"/>
    </source>
</evidence>
<dbReference type="PANTHER" id="PTHR48466:SF2">
    <property type="entry name" value="OS10G0509000 PROTEIN"/>
    <property type="match status" value="1"/>
</dbReference>
<dbReference type="PIRSF" id="PIRSF005814">
    <property type="entry name" value="MutS_YshD"/>
    <property type="match status" value="1"/>
</dbReference>
<keyword evidence="1" id="KW-0547">Nucleotide-binding</keyword>
<name>F9YQ57_CAPCC</name>
<dbReference type="GO" id="GO:0005524">
    <property type="term" value="F:ATP binding"/>
    <property type="evidence" value="ECO:0007669"/>
    <property type="project" value="UniProtKB-KW"/>
</dbReference>
<keyword evidence="8" id="KW-1185">Reference proteome</keyword>
<dbReference type="SUPFAM" id="SSF48334">
    <property type="entry name" value="DNA repair protein MutS, domain III"/>
    <property type="match status" value="1"/>
</dbReference>
<evidence type="ECO:0000256" key="2">
    <source>
        <dbReference type="ARBA" id="ARBA00022840"/>
    </source>
</evidence>
<dbReference type="InterPro" id="IPR036187">
    <property type="entry name" value="DNA_mismatch_repair_MutS_sf"/>
</dbReference>
<gene>
    <name evidence="7" type="ordered locus">Ccan_13600</name>
</gene>
<dbReference type="Gene3D" id="3.40.50.300">
    <property type="entry name" value="P-loop containing nucleotide triphosphate hydrolases"/>
    <property type="match status" value="1"/>
</dbReference>
<organism evidence="7 8">
    <name type="scientific">Capnocytophaga canimorsus (strain 5)</name>
    <dbReference type="NCBI Taxonomy" id="860228"/>
    <lineage>
        <taxon>Bacteria</taxon>
        <taxon>Pseudomonadati</taxon>
        <taxon>Bacteroidota</taxon>
        <taxon>Flavobacteriia</taxon>
        <taxon>Flavobacteriales</taxon>
        <taxon>Flavobacteriaceae</taxon>
        <taxon>Capnocytophaga</taxon>
    </lineage>
</organism>
<dbReference type="GO" id="GO:0030983">
    <property type="term" value="F:mismatched DNA binding"/>
    <property type="evidence" value="ECO:0007669"/>
    <property type="project" value="InterPro"/>
</dbReference>
<dbReference type="InterPro" id="IPR007696">
    <property type="entry name" value="DNA_mismatch_repair_MutS_core"/>
</dbReference>
<protein>
    <submittedName>
        <fullName evidence="7">MutS2 protein</fullName>
    </submittedName>
</protein>
<feature type="domain" description="DNA mismatch repair proteins mutS family" evidence="6">
    <location>
        <begin position="339"/>
        <end position="524"/>
    </location>
</feature>
<evidence type="ECO:0000313" key="8">
    <source>
        <dbReference type="Proteomes" id="UP000008895"/>
    </source>
</evidence>
<dbReference type="InterPro" id="IPR045076">
    <property type="entry name" value="MutS"/>
</dbReference>
<dbReference type="Proteomes" id="UP000008895">
    <property type="component" value="Chromosome"/>
</dbReference>
<dbReference type="Pfam" id="PF00488">
    <property type="entry name" value="MutS_V"/>
    <property type="match status" value="1"/>
</dbReference>
<evidence type="ECO:0000256" key="1">
    <source>
        <dbReference type="ARBA" id="ARBA00022741"/>
    </source>
</evidence>
<keyword evidence="4" id="KW-0175">Coiled coil</keyword>
<sequence>MGKLIKRIHTKTLQDLEFNTVLQHISELCQTELGKKYALRIEPFTQKEALLMALQQTNEYLSSFQNNNTIPPHAAEKIKNEIKLLEIEGTTLEITGIQKIYRLSQTVNNHIVFFHKFKELYPTLYQNTESIHFTNEITEAIEKIIDKFGEIKNEASPTLANIRKEISQVKGKINESFNRALAIYNASDYLDDIRETVVENRRVLAVKAMYRRKVQGAVLGSSKTGSIVYIEPQETERASRELNNLLYDEKEEILRILKELTIFLGNFVVLLKDYQAYITSIDIIYGKAKYAEKINGLLPEITEERVIDFRQAYHPLLFLNNQEKGAITYPQTILLTNESRIIVISGPNAGGKSITLKTIGLLQLMLQSGMLIPVHHRSKTCLFERILTDIGDNQSIENQLSTYSYRLKNMNYFLKKCNENSLFLIDEFGTGSDPELGGALAETFLEEFYHRKAFGVITTHYANLKMLANELPYATNANMLFNDKTLEPIFKLIVGEAGSSFTFEVAQKNGIPFGLINRAKKKIEHGKVRFDATIAKLQKERSKMEKTSEALKDEEIKAREEAKRLEELNQKIKSKLINYQELYDYNQRMIALGNKINDLAEKYFENGKKRPLISEFLRIVETENSKRKKVDEAEKIRHKELKKETEKELSKKIEEIRKQRKAEKKEKALKVEKEKQQMQRALKVNDRVRIKDSRSVGSIDKIEKGKAVINYGLFTTTVDIDQLELVEKVKN</sequence>
<feature type="domain" description="DNA mismatch repair protein MutS core" evidence="5">
    <location>
        <begin position="16"/>
        <end position="320"/>
    </location>
</feature>
<dbReference type="SMART" id="SM00533">
    <property type="entry name" value="MUTSd"/>
    <property type="match status" value="1"/>
</dbReference>
<reference evidence="7 8" key="1">
    <citation type="journal article" date="2011" name="J. Bacteriol.">
        <title>Complete genome sequence of the dog commensal and human pathogen Capnocytophaga canimorsus strain 5.</title>
        <authorList>
            <person name="Manfredi P."/>
            <person name="Pagni M."/>
            <person name="Cornelis G.R."/>
        </authorList>
    </citation>
    <scope>NUCLEOTIDE SEQUENCE [LARGE SCALE GENOMIC DNA]</scope>
    <source>
        <strain evidence="8">5</strain>
    </source>
</reference>
<dbReference type="NCBIfam" id="TIGR01069">
    <property type="entry name" value="mutS2"/>
    <property type="match status" value="1"/>
</dbReference>
<accession>F9YQ57</accession>
<dbReference type="InterPro" id="IPR005747">
    <property type="entry name" value="MutS2"/>
</dbReference>
<dbReference type="GO" id="GO:0006298">
    <property type="term" value="P:mismatch repair"/>
    <property type="evidence" value="ECO:0007669"/>
    <property type="project" value="InterPro"/>
</dbReference>
<evidence type="ECO:0000259" key="5">
    <source>
        <dbReference type="SMART" id="SM00533"/>
    </source>
</evidence>
<dbReference type="GO" id="GO:0016887">
    <property type="term" value="F:ATP hydrolysis activity"/>
    <property type="evidence" value="ECO:0007669"/>
    <property type="project" value="InterPro"/>
</dbReference>
<dbReference type="GO" id="GO:0045910">
    <property type="term" value="P:negative regulation of DNA recombination"/>
    <property type="evidence" value="ECO:0007669"/>
    <property type="project" value="InterPro"/>
</dbReference>
<dbReference type="SMART" id="SM00534">
    <property type="entry name" value="MUTSac"/>
    <property type="match status" value="1"/>
</dbReference>
<dbReference type="AlphaFoldDB" id="F9YQ57"/>
<keyword evidence="3" id="KW-0238">DNA-binding</keyword>
<dbReference type="SUPFAM" id="SSF52540">
    <property type="entry name" value="P-loop containing nucleoside triphosphate hydrolases"/>
    <property type="match status" value="1"/>
</dbReference>
<dbReference type="GO" id="GO:0004519">
    <property type="term" value="F:endonuclease activity"/>
    <property type="evidence" value="ECO:0007669"/>
    <property type="project" value="InterPro"/>
</dbReference>
<dbReference type="InterPro" id="IPR027417">
    <property type="entry name" value="P-loop_NTPase"/>
</dbReference>
<dbReference type="EMBL" id="CP002113">
    <property type="protein sequence ID" value="AEK23476.1"/>
    <property type="molecule type" value="Genomic_DNA"/>
</dbReference>